<sequence length="228" mass="24419">MKKPILIINFKAYDNAFGKKGIDIAKKIEKISIEYSTEVTLSVPATMISTLSQEVSLPIYAQHIDDVDLGAHTGAITAEMIKEAGAKGSLLNHSEKRIRLDQIHNALTKMKKLGLESVVCIDRYELVNPIGLLQPDSILIEPPELIGSGISVSKAKPEVITKAVDEIKKTPSVYLIAGAGISNGDDVYTAIKLGSAGIGVASAVMKAKEPEKVVEEFIKGALRAIENG</sequence>
<name>A0A1W6K0P2_9CREN</name>
<dbReference type="AlphaFoldDB" id="A0A1W6K0P2"/>
<dbReference type="InterPro" id="IPR035990">
    <property type="entry name" value="TIM_sf"/>
</dbReference>
<dbReference type="PROSITE" id="PS51440">
    <property type="entry name" value="TIM_2"/>
    <property type="match status" value="1"/>
</dbReference>
<evidence type="ECO:0000256" key="5">
    <source>
        <dbReference type="ARBA" id="ARBA00023235"/>
    </source>
</evidence>
<feature type="active site" description="Proton acceptor" evidence="7">
    <location>
        <position position="141"/>
    </location>
</feature>
<dbReference type="OrthoDB" id="9465at2157"/>
<keyword evidence="2 7" id="KW-0312">Gluconeogenesis</keyword>
<reference evidence="8 9" key="1">
    <citation type="submission" date="2017-03" db="EMBL/GenBank/DDBJ databases">
        <title>Sulfur activation and transportation mechanism of thermophilic Archaea Acidianus manzaensis YN-25.</title>
        <authorList>
            <person name="Ma Y."/>
            <person name="Yang Y."/>
            <person name="Xia J."/>
        </authorList>
    </citation>
    <scope>NUCLEOTIDE SEQUENCE [LARGE SCALE GENOMIC DNA]</scope>
    <source>
        <strain evidence="8 9">YN-25</strain>
    </source>
</reference>
<dbReference type="UniPathway" id="UPA00109">
    <property type="reaction ID" value="UER00189"/>
</dbReference>
<dbReference type="InterPro" id="IPR000652">
    <property type="entry name" value="Triosephosphate_isomerase"/>
</dbReference>
<keyword evidence="3 7" id="KW-0963">Cytoplasm</keyword>
<gene>
    <name evidence="7" type="primary">tpiA</name>
    <name evidence="8" type="ORF">B6F84_08350</name>
</gene>
<dbReference type="Pfam" id="PF00121">
    <property type="entry name" value="TIM"/>
    <property type="match status" value="1"/>
</dbReference>
<dbReference type="UniPathway" id="UPA00138"/>
<feature type="binding site" evidence="7">
    <location>
        <position position="180"/>
    </location>
    <ligand>
        <name>substrate</name>
    </ligand>
</feature>
<comment type="pathway">
    <text evidence="7">Carbohydrate biosynthesis; gluconeogenesis.</text>
</comment>
<dbReference type="Proteomes" id="UP000193404">
    <property type="component" value="Chromosome"/>
</dbReference>
<evidence type="ECO:0000313" key="9">
    <source>
        <dbReference type="Proteomes" id="UP000193404"/>
    </source>
</evidence>
<comment type="subunit">
    <text evidence="6 7">Homotetramer; dimer of dimers.</text>
</comment>
<dbReference type="NCBIfam" id="NF003302">
    <property type="entry name" value="PRK04302.1"/>
    <property type="match status" value="1"/>
</dbReference>
<dbReference type="KEGG" id="aman:B6F84_08350"/>
<comment type="similarity">
    <text evidence="7">Belongs to the triosephosphate isomerase family.</text>
</comment>
<dbReference type="Gene3D" id="3.20.20.70">
    <property type="entry name" value="Aldolase class I"/>
    <property type="match status" value="1"/>
</dbReference>
<dbReference type="GO" id="GO:0004807">
    <property type="term" value="F:triose-phosphate isomerase activity"/>
    <property type="evidence" value="ECO:0007669"/>
    <property type="project" value="UniProtKB-UniRule"/>
</dbReference>
<feature type="binding site" evidence="7">
    <location>
        <position position="146"/>
    </location>
    <ligand>
        <name>substrate</name>
    </ligand>
</feature>
<evidence type="ECO:0000256" key="2">
    <source>
        <dbReference type="ARBA" id="ARBA00022432"/>
    </source>
</evidence>
<dbReference type="STRING" id="282676.B6F84_08350"/>
<feature type="binding site" evidence="7">
    <location>
        <begin position="201"/>
        <end position="202"/>
    </location>
    <ligand>
        <name>substrate</name>
    </ligand>
</feature>
<comment type="pathway">
    <text evidence="7">Carbohydrate degradation; glycolysis; D-glyceraldehyde 3-phosphate from glycerone phosphate: step 1/1.</text>
</comment>
<dbReference type="GO" id="GO:0005737">
    <property type="term" value="C:cytoplasm"/>
    <property type="evidence" value="ECO:0007669"/>
    <property type="project" value="UniProtKB-SubCell"/>
</dbReference>
<dbReference type="HAMAP" id="MF_00147_A">
    <property type="entry name" value="TIM_A"/>
    <property type="match status" value="1"/>
</dbReference>
<dbReference type="InterPro" id="IPR022891">
    <property type="entry name" value="Triosephosphate_isomerase_arc"/>
</dbReference>
<dbReference type="EC" id="5.3.1.1" evidence="7"/>
<evidence type="ECO:0000256" key="6">
    <source>
        <dbReference type="ARBA" id="ARBA00044762"/>
    </source>
</evidence>
<dbReference type="SUPFAM" id="SSF51351">
    <property type="entry name" value="Triosephosphate isomerase (TIM)"/>
    <property type="match status" value="1"/>
</dbReference>
<comment type="catalytic activity">
    <reaction evidence="7">
        <text>D-glyceraldehyde 3-phosphate = dihydroxyacetone phosphate</text>
        <dbReference type="Rhea" id="RHEA:18585"/>
        <dbReference type="ChEBI" id="CHEBI:57642"/>
        <dbReference type="ChEBI" id="CHEBI:59776"/>
        <dbReference type="EC" id="5.3.1.1"/>
    </reaction>
</comment>
<comment type="function">
    <text evidence="7">Involved in the gluconeogenesis. Catalyzes stereospecifically the conversion of dihydroxyacetone phosphate (DHAP) to D-glyceraldehyde-3-phosphate (G3P).</text>
</comment>
<proteinExistence type="inferred from homology"/>
<dbReference type="FunFam" id="3.20.20.70:FF:000223">
    <property type="entry name" value="Triosephosphate isomerase"/>
    <property type="match status" value="1"/>
</dbReference>
<feature type="binding site" evidence="7">
    <location>
        <begin position="9"/>
        <end position="11"/>
    </location>
    <ligand>
        <name>substrate</name>
    </ligand>
</feature>
<dbReference type="GO" id="GO:0006096">
    <property type="term" value="P:glycolytic process"/>
    <property type="evidence" value="ECO:0007669"/>
    <property type="project" value="UniProtKB-UniRule"/>
</dbReference>
<protein>
    <recommendedName>
        <fullName evidence="1 7">Triosephosphate isomerase</fullName>
        <shortName evidence="7">TIM</shortName>
        <shortName evidence="7">TPI</shortName>
        <ecNumber evidence="7">5.3.1.1</ecNumber>
    </recommendedName>
    <alternativeName>
        <fullName evidence="7">Triose-phosphate isomerase</fullName>
    </alternativeName>
</protein>
<dbReference type="NCBIfam" id="TIGR00419">
    <property type="entry name" value="tim"/>
    <property type="match status" value="1"/>
</dbReference>
<dbReference type="GO" id="GO:0006094">
    <property type="term" value="P:gluconeogenesis"/>
    <property type="evidence" value="ECO:0007669"/>
    <property type="project" value="UniProtKB-UniRule"/>
</dbReference>
<dbReference type="GeneID" id="41590921"/>
<keyword evidence="9" id="KW-1185">Reference proteome</keyword>
<evidence type="ECO:0000313" key="8">
    <source>
        <dbReference type="EMBL" id="ARM76030.1"/>
    </source>
</evidence>
<comment type="subcellular location">
    <subcellularLocation>
        <location evidence="7">Cytoplasm</location>
    </subcellularLocation>
</comment>
<organism evidence="8 9">
    <name type="scientific">Acidianus manzaensis</name>
    <dbReference type="NCBI Taxonomy" id="282676"/>
    <lineage>
        <taxon>Archaea</taxon>
        <taxon>Thermoproteota</taxon>
        <taxon>Thermoprotei</taxon>
        <taxon>Sulfolobales</taxon>
        <taxon>Sulfolobaceae</taxon>
        <taxon>Acidianus</taxon>
    </lineage>
</organism>
<dbReference type="CDD" id="cd00311">
    <property type="entry name" value="TIM"/>
    <property type="match status" value="1"/>
</dbReference>
<dbReference type="InterPro" id="IPR013785">
    <property type="entry name" value="Aldolase_TIM"/>
</dbReference>
<accession>A0A1W6K0P2</accession>
<evidence type="ECO:0000256" key="3">
    <source>
        <dbReference type="ARBA" id="ARBA00022490"/>
    </source>
</evidence>
<keyword evidence="5 7" id="KW-0413">Isomerase</keyword>
<feature type="active site" description="Electrophile" evidence="7">
    <location>
        <position position="93"/>
    </location>
</feature>
<evidence type="ECO:0000256" key="7">
    <source>
        <dbReference type="HAMAP-Rule" id="MF_00147"/>
    </source>
</evidence>
<evidence type="ECO:0000256" key="1">
    <source>
        <dbReference type="ARBA" id="ARBA00019397"/>
    </source>
</evidence>
<keyword evidence="4 7" id="KW-0324">Glycolysis</keyword>
<evidence type="ECO:0000256" key="4">
    <source>
        <dbReference type="ARBA" id="ARBA00023152"/>
    </source>
</evidence>
<dbReference type="RefSeq" id="WP_148691811.1">
    <property type="nucleotide sequence ID" value="NZ_CP020477.1"/>
</dbReference>
<dbReference type="EMBL" id="CP020477">
    <property type="protein sequence ID" value="ARM76030.1"/>
    <property type="molecule type" value="Genomic_DNA"/>
</dbReference>